<dbReference type="EMBL" id="JAKRVX010000002">
    <property type="protein sequence ID" value="MCL9816293.1"/>
    <property type="molecule type" value="Genomic_DNA"/>
</dbReference>
<reference evidence="3" key="1">
    <citation type="journal article" date="2022" name="Syst. Appl. Microbiol.">
        <title>Natronocalculus amylovorans gen. nov., sp. nov., and Natranaeroarchaeum aerophilus sp. nov., dominant culturable amylolytic natronoarchaea from hypersaline soda lakes in southwestern Siberia.</title>
        <authorList>
            <person name="Sorokin D.Y."/>
            <person name="Elcheninov A.G."/>
            <person name="Khizhniak T.V."/>
            <person name="Koenen M."/>
            <person name="Bale N.J."/>
            <person name="Damste J.S.S."/>
            <person name="Kublanov I.V."/>
        </authorList>
    </citation>
    <scope>NUCLEOTIDE SEQUENCE</scope>
    <source>
        <strain evidence="3">AArc-St2</strain>
    </source>
</reference>
<feature type="transmembrane region" description="Helical" evidence="2">
    <location>
        <begin position="7"/>
        <end position="26"/>
    </location>
</feature>
<dbReference type="RefSeq" id="WP_174654278.1">
    <property type="nucleotide sequence ID" value="NZ_JAKRVX010000002.1"/>
</dbReference>
<dbReference type="InterPro" id="IPR058328">
    <property type="entry name" value="DUF8015"/>
</dbReference>
<sequence>MTGYYDYVLGLIPVSLIGITAMLSVIGLPLTLAVPVGAAVAIAIIGHAVFVNVPVSNPQPMTDTATTMPQSAAPTQGLNAE</sequence>
<dbReference type="Proteomes" id="UP001203207">
    <property type="component" value="Unassembled WGS sequence"/>
</dbReference>
<evidence type="ECO:0000256" key="2">
    <source>
        <dbReference type="SAM" id="Phobius"/>
    </source>
</evidence>
<feature type="transmembrane region" description="Helical" evidence="2">
    <location>
        <begin position="32"/>
        <end position="51"/>
    </location>
</feature>
<keyword evidence="2" id="KW-0472">Membrane</keyword>
<accession>A0AAE3FVV9</accession>
<evidence type="ECO:0000313" key="4">
    <source>
        <dbReference type="Proteomes" id="UP001203207"/>
    </source>
</evidence>
<keyword evidence="2" id="KW-0812">Transmembrane</keyword>
<gene>
    <name evidence="3" type="ORF">AArcSt2_04975</name>
</gene>
<dbReference type="AlphaFoldDB" id="A0AAE3FVV9"/>
<protein>
    <submittedName>
        <fullName evidence="3">Uncharacterized protein</fullName>
    </submittedName>
</protein>
<evidence type="ECO:0000313" key="3">
    <source>
        <dbReference type="EMBL" id="MCL9816293.1"/>
    </source>
</evidence>
<keyword evidence="4" id="KW-1185">Reference proteome</keyword>
<comment type="caution">
    <text evidence="3">The sequence shown here is derived from an EMBL/GenBank/DDBJ whole genome shotgun (WGS) entry which is preliminary data.</text>
</comment>
<evidence type="ECO:0000256" key="1">
    <source>
        <dbReference type="SAM" id="MobiDB-lite"/>
    </source>
</evidence>
<keyword evidence="2" id="KW-1133">Transmembrane helix</keyword>
<name>A0AAE3FVV9_9EURY</name>
<dbReference type="Pfam" id="PF26047">
    <property type="entry name" value="DUF8015"/>
    <property type="match status" value="1"/>
</dbReference>
<feature type="region of interest" description="Disordered" evidence="1">
    <location>
        <begin position="61"/>
        <end position="81"/>
    </location>
</feature>
<proteinExistence type="predicted"/>
<reference evidence="3" key="2">
    <citation type="submission" date="2022-02" db="EMBL/GenBank/DDBJ databases">
        <authorList>
            <person name="Elcheninov A.G."/>
            <person name="Sorokin D.Y."/>
            <person name="Kublanov I.V."/>
        </authorList>
    </citation>
    <scope>NUCLEOTIDE SEQUENCE</scope>
    <source>
        <strain evidence="3">AArc-St2</strain>
    </source>
</reference>
<organism evidence="3 4">
    <name type="scientific">Natronocalculus amylovorans</name>
    <dbReference type="NCBI Taxonomy" id="2917812"/>
    <lineage>
        <taxon>Archaea</taxon>
        <taxon>Methanobacteriati</taxon>
        <taxon>Methanobacteriota</taxon>
        <taxon>Stenosarchaea group</taxon>
        <taxon>Halobacteria</taxon>
        <taxon>Halobacteriales</taxon>
        <taxon>Haloferacaceae</taxon>
        <taxon>Natronocalculus</taxon>
    </lineage>
</organism>